<sequence>MNSVTAFYRFICSKMHQSVLSLLLIILVLMSAPVNAQFSGGDGTAANPYIVATASDLNQVRYHLSAHFLQMSDINLAGQSWSAIGSSHVNERFSGVYDGGGNRILGLTLQRPNEHYQGLFGYISGGSIKNLHLQNVSIQARSYAGALVGYGTQCFMENVSVSATNVSGYMYVGGLAGWLNACQVRSADAEGVVSGYQTVGGLVGIAQGTTLRYGSSKGQVSGSSYVGGLLGQQQSGSTFDSFSHAQVSGGNVVGGLLAIVHGGGASIVRSYSVGAIDSEGDTIGGLIGTSVGFYGMPSVVDSFWDEEASGLMLSSGGVAKTTLQMQQPDTFINFNFRTVWTMQGAAYPSFQSLSHYSQPESVLLEALAGQGTPESPYLIYTAGELNAMRMDLSAHYQLMNDINLIDSVVWNYGAGWLPVGSSDAPFVGVLDGAGYAIRNLVINRPTSHVQGLLGQTAAGAVVSNLKVLDANVYGGDEVGILVGRAAGVDIDTAFVSGEVSGRSQVGGISGRIYSSSRLLYVGSHVSAKGFNHVGGLAGVTQNVSLIYTYSYGLVQGDQNVGGLLGQLQGGLTADSFSSADVKGLQLVGGLMGSTYGGGSLVFRTYSNGSVVGDPAHTETTGGLIGTRIALYGFGSVEDSYWDVEKSGQAESSMGVGRSSAEMSMADTFQRFNFNLVWMLPNQMDASPVFQDLSVYSNPEERALSDLSGAGTLLDPYLIYDGNELNAIRLDLNAHYRLMANIDLSDSVVWNMGEGWLSVGTQEQMFVGTFDGNGFAIENLVINRPGKNHQGLFGRTNEGFEVSRLSLKSVNVYGSTYTGALVGRATAPVIRHIRAEGDISGHHSVGGVAGEITQKGNVVHASSQVRAHGYNYIGGLIGNSGSTHVRMASSTGQLSGAAYVGGIQGMQSGGLTEDSYSHARVYGAGYIGGLLGSINAGSAELRRSYSAGQVMAQNEESEQVGGLVGASGCHYGCPVVSASYWDTESSNVSVSAGGTGYTTAEMTWPYAQGLYQGWDFSKTWRNDVKQAFQGYPYLRDPNQQRSRRGGLPVWLFIQ</sequence>
<organism evidence="2 3">
    <name type="scientific">Nitrincola tibetensis</name>
    <dbReference type="NCBI Taxonomy" id="2219697"/>
    <lineage>
        <taxon>Bacteria</taxon>
        <taxon>Pseudomonadati</taxon>
        <taxon>Pseudomonadota</taxon>
        <taxon>Gammaproteobacteria</taxon>
        <taxon>Oceanospirillales</taxon>
        <taxon>Oceanospirillaceae</taxon>
        <taxon>Nitrincola</taxon>
    </lineage>
</organism>
<dbReference type="Proteomes" id="UP000250744">
    <property type="component" value="Unassembled WGS sequence"/>
</dbReference>
<dbReference type="EMBL" id="QKRX01000002">
    <property type="protein sequence ID" value="RAU19226.1"/>
    <property type="molecule type" value="Genomic_DNA"/>
</dbReference>
<evidence type="ECO:0000313" key="2">
    <source>
        <dbReference type="EMBL" id="RAU19226.1"/>
    </source>
</evidence>
<feature type="signal peptide" evidence="1">
    <location>
        <begin position="1"/>
        <end position="36"/>
    </location>
</feature>
<protein>
    <recommendedName>
        <fullName evidence="4">GLUG domain-containing protein</fullName>
    </recommendedName>
</protein>
<comment type="caution">
    <text evidence="2">The sequence shown here is derived from an EMBL/GenBank/DDBJ whole genome shotgun (WGS) entry which is preliminary data.</text>
</comment>
<accession>A0A364NQ66</accession>
<evidence type="ECO:0008006" key="4">
    <source>
        <dbReference type="Google" id="ProtNLM"/>
    </source>
</evidence>
<evidence type="ECO:0000256" key="1">
    <source>
        <dbReference type="SAM" id="SignalP"/>
    </source>
</evidence>
<feature type="chain" id="PRO_5016792759" description="GLUG domain-containing protein" evidence="1">
    <location>
        <begin position="37"/>
        <end position="1053"/>
    </location>
</feature>
<proteinExistence type="predicted"/>
<gene>
    <name evidence="2" type="ORF">DN062_02865</name>
</gene>
<reference evidence="2 3" key="1">
    <citation type="submission" date="2018-06" db="EMBL/GenBank/DDBJ databases">
        <title>Nitrincola tibetense sp. nov., isolated from Lake XuguoCo on Tibetan Plateau.</title>
        <authorList>
            <person name="Xing P."/>
        </authorList>
    </citation>
    <scope>NUCLEOTIDE SEQUENCE [LARGE SCALE GENOMIC DNA]</scope>
    <source>
        <strain evidence="3">xg18</strain>
    </source>
</reference>
<dbReference type="RefSeq" id="WP_112157372.1">
    <property type="nucleotide sequence ID" value="NZ_QKRX01000002.1"/>
</dbReference>
<evidence type="ECO:0000313" key="3">
    <source>
        <dbReference type="Proteomes" id="UP000250744"/>
    </source>
</evidence>
<dbReference type="Gene3D" id="2.160.20.110">
    <property type="match status" value="3"/>
</dbReference>
<keyword evidence="1" id="KW-0732">Signal</keyword>
<dbReference type="AlphaFoldDB" id="A0A364NQ66"/>
<dbReference type="OrthoDB" id="218680at2"/>
<keyword evidence="3" id="KW-1185">Reference proteome</keyword>
<name>A0A364NQ66_9GAMM</name>